<sequence length="1092" mass="120539">MSPDHHSRFDFAPLLKHNGSSYTVPIVDERHAPVDVGSSHPVPSLLTRPAHEIVQELERSVGLDHGLPFHLTDLPGYINAVKNIGGGDIDDRKLLLEHILTLMARLPKGSPFAAKLQQFVISTLYKDLPHPPSGYLAIPPTSDSASANSVSYAFRSADGSDYNQLLPSLGKARSPYARSVPSQKCLNPSSLPSPELVFDTLLKRDKFEEHPGGISSLFFAFADLVIHSIFNTDSHDWTQNNVSSYLDLSPLYGSSQDEQDALRPKDGTGKIYPDVFADSRLLFMPPAVCALLVILSRNHNFIAEKILSINERGNLSNPPPSDKEQRLAQDDEIFQRARLVNTGFFMQIILGDYVGAILGLVRDGSSWRLDPLMNMRDMDHEVAPRGEGNVVSIEFNLLYRWHATLSESDTQWTTQQFTKLFDGQDPATVTIPQFIQAAHKYMIPDPDVKKWTFAGLQRDANGRFSDADLARILQNATDASASAFKARGTPAALRVIEVLSISQARSWGTCSLNEFRKFMGLQPYSSFEKWNSNQEIADAARALYHDIDNLELHVGLQAEEAKKAIPGSGLCPGYTISRAILSDAVALTRGDRFLTVDYTPFNLTTWGYQDCQVDDADGSYGGMLTKLLFRHLPDYYPAGSVYAHFPFMVPKTMEKYAGELPGDMAKKYTWSRPPVPVGPTAVAKSYAEVKHILADPTVFGSNVARRLNVLTRGVPLDSTPVRAVLSDSAQVKTATTALSSLTHSLIRKKALQSSTPNVKYVDIVRDVINVLPIHWLANDILGLPLKTDGNSKGVYDDHKLYAMFASVSNYIYHNAEPCNDWILREQGRQAADEATQYIKAHLYRLARGTASLAAFRDAVKHYVSGRNEHTDPFLTAVLAKTDHKDSDTALDKLARSLFAELVPTAAIFSHVLVHVVNFYLDDSRTAQRNAIIENAAANVAEGDHQVLRYVYEALRLDPPISSVTFTAQAPAVVGGVKVVKGQSVLASVIEADLDPAVFQNPQSLDHAREQQPLFGLDLKGLLATPLFERVVPRLLHEILSLPHLQRAADQSGQLSRFTQQLHGVPEELYINFHGQTTPFPTSLIVQVSACAL</sequence>
<keyword evidence="1" id="KW-0575">Peroxidase</keyword>
<proteinExistence type="predicted"/>
<keyword evidence="2" id="KW-1185">Reference proteome</keyword>
<name>A0ACB8SVT9_9AGAM</name>
<evidence type="ECO:0000313" key="2">
    <source>
        <dbReference type="Proteomes" id="UP000814140"/>
    </source>
</evidence>
<accession>A0ACB8SVT9</accession>
<protein>
    <submittedName>
        <fullName evidence="1">Heme peroxidase</fullName>
    </submittedName>
</protein>
<reference evidence="1" key="2">
    <citation type="journal article" date="2022" name="New Phytol.">
        <title>Evolutionary transition to the ectomycorrhizal habit in the genomes of a hyperdiverse lineage of mushroom-forming fungi.</title>
        <authorList>
            <person name="Looney B."/>
            <person name="Miyauchi S."/>
            <person name="Morin E."/>
            <person name="Drula E."/>
            <person name="Courty P.E."/>
            <person name="Kohler A."/>
            <person name="Kuo A."/>
            <person name="LaButti K."/>
            <person name="Pangilinan J."/>
            <person name="Lipzen A."/>
            <person name="Riley R."/>
            <person name="Andreopoulos W."/>
            <person name="He G."/>
            <person name="Johnson J."/>
            <person name="Nolan M."/>
            <person name="Tritt A."/>
            <person name="Barry K.W."/>
            <person name="Grigoriev I.V."/>
            <person name="Nagy L.G."/>
            <person name="Hibbett D."/>
            <person name="Henrissat B."/>
            <person name="Matheny P.B."/>
            <person name="Labbe J."/>
            <person name="Martin F.M."/>
        </authorList>
    </citation>
    <scope>NUCLEOTIDE SEQUENCE</scope>
    <source>
        <strain evidence="1">HHB10654</strain>
    </source>
</reference>
<organism evidence="1 2">
    <name type="scientific">Artomyces pyxidatus</name>
    <dbReference type="NCBI Taxonomy" id="48021"/>
    <lineage>
        <taxon>Eukaryota</taxon>
        <taxon>Fungi</taxon>
        <taxon>Dikarya</taxon>
        <taxon>Basidiomycota</taxon>
        <taxon>Agaricomycotina</taxon>
        <taxon>Agaricomycetes</taxon>
        <taxon>Russulales</taxon>
        <taxon>Auriscalpiaceae</taxon>
        <taxon>Artomyces</taxon>
    </lineage>
</organism>
<dbReference type="EMBL" id="MU277220">
    <property type="protein sequence ID" value="KAI0060307.1"/>
    <property type="molecule type" value="Genomic_DNA"/>
</dbReference>
<gene>
    <name evidence="1" type="ORF">BV25DRAFT_1859314</name>
</gene>
<dbReference type="Proteomes" id="UP000814140">
    <property type="component" value="Unassembled WGS sequence"/>
</dbReference>
<evidence type="ECO:0000313" key="1">
    <source>
        <dbReference type="EMBL" id="KAI0060307.1"/>
    </source>
</evidence>
<reference evidence="1" key="1">
    <citation type="submission" date="2021-03" db="EMBL/GenBank/DDBJ databases">
        <authorList>
            <consortium name="DOE Joint Genome Institute"/>
            <person name="Ahrendt S."/>
            <person name="Looney B.P."/>
            <person name="Miyauchi S."/>
            <person name="Morin E."/>
            <person name="Drula E."/>
            <person name="Courty P.E."/>
            <person name="Chicoki N."/>
            <person name="Fauchery L."/>
            <person name="Kohler A."/>
            <person name="Kuo A."/>
            <person name="Labutti K."/>
            <person name="Pangilinan J."/>
            <person name="Lipzen A."/>
            <person name="Riley R."/>
            <person name="Andreopoulos W."/>
            <person name="He G."/>
            <person name="Johnson J."/>
            <person name="Barry K.W."/>
            <person name="Grigoriev I.V."/>
            <person name="Nagy L."/>
            <person name="Hibbett D."/>
            <person name="Henrissat B."/>
            <person name="Matheny P.B."/>
            <person name="Labbe J."/>
            <person name="Martin F."/>
        </authorList>
    </citation>
    <scope>NUCLEOTIDE SEQUENCE</scope>
    <source>
        <strain evidence="1">HHB10654</strain>
    </source>
</reference>
<keyword evidence="1" id="KW-0560">Oxidoreductase</keyword>
<comment type="caution">
    <text evidence="1">The sequence shown here is derived from an EMBL/GenBank/DDBJ whole genome shotgun (WGS) entry which is preliminary data.</text>
</comment>